<sequence>MKLFCGVAKAISSFDEDFCAAVNRSMKSRGFFEYIMAIFAVTFNNEQPSFFWACVLLFLPFNINSAIAVAALPGLCLFITLLFKKMISRPRPVAYPPRSEILRYNLRGSEKTHSMPSGDSAQAALFWSFLYVKFGFPGWLCLILTLATMFSRIYYMCHFPSDTIMGALLGLSVTVTYTNLLMP</sequence>
<comment type="caution">
    <text evidence="3">The sequence shown here is derived from an EMBL/GenBank/DDBJ whole genome shotgun (WGS) entry which is preliminary data.</text>
</comment>
<dbReference type="InterPro" id="IPR000326">
    <property type="entry name" value="PAP2/HPO"/>
</dbReference>
<reference evidence="3" key="1">
    <citation type="submission" date="2021-09" db="EMBL/GenBank/DDBJ databases">
        <authorList>
            <consortium name="AG Swart"/>
            <person name="Singh M."/>
            <person name="Singh A."/>
            <person name="Seah K."/>
            <person name="Emmerich C."/>
        </authorList>
    </citation>
    <scope>NUCLEOTIDE SEQUENCE</scope>
    <source>
        <strain evidence="3">ATCC30299</strain>
    </source>
</reference>
<keyword evidence="1" id="KW-1133">Transmembrane helix</keyword>
<accession>A0AAU9JLE4</accession>
<proteinExistence type="predicted"/>
<dbReference type="Proteomes" id="UP001162131">
    <property type="component" value="Unassembled WGS sequence"/>
</dbReference>
<feature type="domain" description="Phosphatidic acid phosphatase type 2/haloperoxidase" evidence="2">
    <location>
        <begin position="65"/>
        <end position="178"/>
    </location>
</feature>
<organism evidence="3 4">
    <name type="scientific">Blepharisma stoltei</name>
    <dbReference type="NCBI Taxonomy" id="1481888"/>
    <lineage>
        <taxon>Eukaryota</taxon>
        <taxon>Sar</taxon>
        <taxon>Alveolata</taxon>
        <taxon>Ciliophora</taxon>
        <taxon>Postciliodesmatophora</taxon>
        <taxon>Heterotrichea</taxon>
        <taxon>Heterotrichida</taxon>
        <taxon>Blepharismidae</taxon>
        <taxon>Blepharisma</taxon>
    </lineage>
</organism>
<dbReference type="InterPro" id="IPR036938">
    <property type="entry name" value="PAP2/HPO_sf"/>
</dbReference>
<dbReference type="SMART" id="SM00014">
    <property type="entry name" value="acidPPc"/>
    <property type="match status" value="1"/>
</dbReference>
<dbReference type="CDD" id="cd01610">
    <property type="entry name" value="PAP2_like"/>
    <property type="match status" value="1"/>
</dbReference>
<dbReference type="AlphaFoldDB" id="A0AAU9JLE4"/>
<feature type="transmembrane region" description="Helical" evidence="1">
    <location>
        <begin position="65"/>
        <end position="83"/>
    </location>
</feature>
<evidence type="ECO:0000313" key="4">
    <source>
        <dbReference type="Proteomes" id="UP001162131"/>
    </source>
</evidence>
<keyword evidence="1" id="KW-0472">Membrane</keyword>
<dbReference type="EMBL" id="CAJZBQ010000040">
    <property type="protein sequence ID" value="CAG9326528.1"/>
    <property type="molecule type" value="Genomic_DNA"/>
</dbReference>
<dbReference type="PANTHER" id="PTHR14969:SF13">
    <property type="entry name" value="AT30094P"/>
    <property type="match status" value="1"/>
</dbReference>
<feature type="transmembrane region" description="Helical" evidence="1">
    <location>
        <begin position="124"/>
        <end position="151"/>
    </location>
</feature>
<dbReference type="Gene3D" id="1.20.144.10">
    <property type="entry name" value="Phosphatidic acid phosphatase type 2/haloperoxidase"/>
    <property type="match status" value="1"/>
</dbReference>
<evidence type="ECO:0000313" key="3">
    <source>
        <dbReference type="EMBL" id="CAG9326528.1"/>
    </source>
</evidence>
<evidence type="ECO:0000256" key="1">
    <source>
        <dbReference type="SAM" id="Phobius"/>
    </source>
</evidence>
<feature type="transmembrane region" description="Helical" evidence="1">
    <location>
        <begin position="163"/>
        <end position="182"/>
    </location>
</feature>
<feature type="transmembrane region" description="Helical" evidence="1">
    <location>
        <begin position="34"/>
        <end position="59"/>
    </location>
</feature>
<protein>
    <recommendedName>
        <fullName evidence="2">Phosphatidic acid phosphatase type 2/haloperoxidase domain-containing protein</fullName>
    </recommendedName>
</protein>
<name>A0AAU9JLE4_9CILI</name>
<dbReference type="Pfam" id="PF01569">
    <property type="entry name" value="PAP2"/>
    <property type="match status" value="1"/>
</dbReference>
<evidence type="ECO:0000259" key="2">
    <source>
        <dbReference type="SMART" id="SM00014"/>
    </source>
</evidence>
<dbReference type="PANTHER" id="PTHR14969">
    <property type="entry name" value="SPHINGOSINE-1-PHOSPHATE PHOSPHOHYDROLASE"/>
    <property type="match status" value="1"/>
</dbReference>
<keyword evidence="4" id="KW-1185">Reference proteome</keyword>
<dbReference type="GO" id="GO:0042392">
    <property type="term" value="F:sphingosine-1-phosphate phosphatase activity"/>
    <property type="evidence" value="ECO:0007669"/>
    <property type="project" value="TreeGrafter"/>
</dbReference>
<keyword evidence="1" id="KW-0812">Transmembrane</keyword>
<dbReference type="SUPFAM" id="SSF48317">
    <property type="entry name" value="Acid phosphatase/Vanadium-dependent haloperoxidase"/>
    <property type="match status" value="1"/>
</dbReference>
<gene>
    <name evidence="3" type="ORF">BSTOLATCC_MIC40953</name>
</gene>